<keyword evidence="4 7" id="KW-0812">Transmembrane</keyword>
<evidence type="ECO:0000256" key="2">
    <source>
        <dbReference type="ARBA" id="ARBA00005381"/>
    </source>
</evidence>
<dbReference type="EMBL" id="CP008941">
    <property type="protein sequence ID" value="AIK97243.1"/>
    <property type="molecule type" value="Genomic_DNA"/>
</dbReference>
<dbReference type="CDD" id="cd18773">
    <property type="entry name" value="PDC1_HK_sensor"/>
    <property type="match status" value="1"/>
</dbReference>
<dbReference type="OrthoDB" id="9789782at2"/>
<feature type="transmembrane region" description="Helical" evidence="7">
    <location>
        <begin position="385"/>
        <end position="403"/>
    </location>
</feature>
<dbReference type="InterPro" id="IPR050697">
    <property type="entry name" value="Adenylyl/Guanylyl_Cyclase_3/4"/>
</dbReference>
<evidence type="ECO:0000256" key="1">
    <source>
        <dbReference type="ARBA" id="ARBA00004651"/>
    </source>
</evidence>
<dbReference type="SMART" id="SM00044">
    <property type="entry name" value="CYCc"/>
    <property type="match status" value="1"/>
</dbReference>
<dbReference type="InterPro" id="IPR001054">
    <property type="entry name" value="A/G_cyclase"/>
</dbReference>
<organism evidence="9 10">
    <name type="scientific">Candidatus Odyssella acanthamoebae</name>
    <dbReference type="NCBI Taxonomy" id="91604"/>
    <lineage>
        <taxon>Bacteria</taxon>
        <taxon>Pseudomonadati</taxon>
        <taxon>Pseudomonadota</taxon>
        <taxon>Alphaproteobacteria</taxon>
        <taxon>Holosporales</taxon>
        <taxon>Candidatus Paracaedibacteraceae</taxon>
        <taxon>Candidatus Odyssella</taxon>
    </lineage>
</organism>
<dbReference type="AlphaFoldDB" id="A0A077AZW0"/>
<feature type="transmembrane region" description="Helical" evidence="7">
    <location>
        <begin position="31"/>
        <end position="52"/>
    </location>
</feature>
<evidence type="ECO:0000259" key="8">
    <source>
        <dbReference type="PROSITE" id="PS50125"/>
    </source>
</evidence>
<evidence type="ECO:0000256" key="4">
    <source>
        <dbReference type="ARBA" id="ARBA00022692"/>
    </source>
</evidence>
<keyword evidence="10" id="KW-1185">Reference proteome</keyword>
<dbReference type="GO" id="GO:0006171">
    <property type="term" value="P:cAMP biosynthetic process"/>
    <property type="evidence" value="ECO:0007669"/>
    <property type="project" value="TreeGrafter"/>
</dbReference>
<name>A0A077AZW0_9PROT</name>
<sequence>MMNIWNSIKYLLSFGKCKEFFTKKRKLQSDILFESLAILSVSILLIIGYTYYSNTKTIFDQAQIYLQNSSVVLKDKIVKALEEAETSINVYTPLLSNTDLNKVTKNINYINSITSTLHSYSHLTTLYFGTPEGYFFEVSLPQTVAPYIVTLGSKLPENATSVIKVISHEDKPEPKESTVKDVNEIWTYVVDGKETLPSRVGEKTGYDHRKRDWYVNTSKSQLLQWSNIYVFASTLRGEAGITASQSIIDEKGVFKGVFAADISLKSFSDVLKQAKISNNAVAYIFDGKNQIVANSKSQPNVIVKDYNYKLLTVTDLGDPVLTTAIQQYDFENGKENFLHFSYQGNEYIAAFEEFPKLFQNNWKVVVISPLDDFVMQIKKNRNNTLLYSLVILLIAFMLAYGLARRISKPIIFLAEEAKKIQDLNLSGKVSIDSRIKEISELSQAIGSLKMTMQSFSYYIPKALVRKLINRKQSIHIGGKSKEVTLMFTDIAGFTSVSESLTPDKLVVHLSEYFEELTSIIMANNGTVDKYIGDAIMSFWGAPIPDRHHAYNACRAALLCQHRLSELNRIWKRGGFPVFNTRIGLHLGEVIIGNIGSSERMNYTAIGDSVNLCSRLEGLNKYYGTQIIVSEDVYDRVKDSFLMRPLDRVAVKGKNKAVRIYELIAQIKEDNSLLPTDEQLEFCANFEQAYKLFLTRQWEDALALFESITPINNVDLTLQIYAERCREYLKTPPPKEWDGSVHMTQK</sequence>
<evidence type="ECO:0000313" key="10">
    <source>
        <dbReference type="Proteomes" id="UP000028926"/>
    </source>
</evidence>
<keyword evidence="6 7" id="KW-0472">Membrane</keyword>
<comment type="subcellular location">
    <subcellularLocation>
        <location evidence="1">Cell membrane</location>
        <topology evidence="1">Multi-pass membrane protein</topology>
    </subcellularLocation>
</comment>
<protein>
    <recommendedName>
        <fullName evidence="8">Guanylate cyclase domain-containing protein</fullName>
    </recommendedName>
</protein>
<dbReference type="Pfam" id="PF00211">
    <property type="entry name" value="Guanylate_cyc"/>
    <property type="match status" value="1"/>
</dbReference>
<comment type="similarity">
    <text evidence="2">Belongs to the adenylyl cyclase class-3 family.</text>
</comment>
<dbReference type="Proteomes" id="UP000028926">
    <property type="component" value="Chromosome"/>
</dbReference>
<evidence type="ECO:0000256" key="6">
    <source>
        <dbReference type="ARBA" id="ARBA00023136"/>
    </source>
</evidence>
<dbReference type="GO" id="GO:0004016">
    <property type="term" value="F:adenylate cyclase activity"/>
    <property type="evidence" value="ECO:0007669"/>
    <property type="project" value="UniProtKB-ARBA"/>
</dbReference>
<accession>A0A077AZW0</accession>
<keyword evidence="5 7" id="KW-1133">Transmembrane helix</keyword>
<evidence type="ECO:0000313" key="9">
    <source>
        <dbReference type="EMBL" id="AIK97243.1"/>
    </source>
</evidence>
<dbReference type="PANTHER" id="PTHR43081">
    <property type="entry name" value="ADENYLATE CYCLASE, TERMINAL-DIFFERENTIATION SPECIFIC-RELATED"/>
    <property type="match status" value="1"/>
</dbReference>
<dbReference type="Pfam" id="PF02743">
    <property type="entry name" value="dCache_1"/>
    <property type="match status" value="1"/>
</dbReference>
<gene>
    <name evidence="9" type="ORF">ID47_11640</name>
</gene>
<dbReference type="KEGG" id="paca:ID47_11640"/>
<dbReference type="CDD" id="cd07302">
    <property type="entry name" value="CHD"/>
    <property type="match status" value="1"/>
</dbReference>
<evidence type="ECO:0000256" key="5">
    <source>
        <dbReference type="ARBA" id="ARBA00022989"/>
    </source>
</evidence>
<dbReference type="GO" id="GO:0005886">
    <property type="term" value="C:plasma membrane"/>
    <property type="evidence" value="ECO:0007669"/>
    <property type="project" value="UniProtKB-SubCell"/>
</dbReference>
<dbReference type="Gene3D" id="3.30.70.1230">
    <property type="entry name" value="Nucleotide cyclase"/>
    <property type="match status" value="1"/>
</dbReference>
<reference evidence="9 10" key="1">
    <citation type="submission" date="2014-07" db="EMBL/GenBank/DDBJ databases">
        <title>Comparative genomic insights into amoeba endosymbionts belonging to the families of Holosporaceae and Candidatus Midichloriaceae within Rickettsiales.</title>
        <authorList>
            <person name="Wang Z."/>
            <person name="Wu M."/>
        </authorList>
    </citation>
    <scope>NUCLEOTIDE SEQUENCE [LARGE SCALE GENOMIC DNA]</scope>
    <source>
        <strain evidence="9">PRA3</strain>
    </source>
</reference>
<dbReference type="HOGENOM" id="CLU_021956_0_0_5"/>
<dbReference type="PANTHER" id="PTHR43081:SF1">
    <property type="entry name" value="ADENYLATE CYCLASE, TERMINAL-DIFFERENTIATION SPECIFIC"/>
    <property type="match status" value="1"/>
</dbReference>
<dbReference type="InterPro" id="IPR029787">
    <property type="entry name" value="Nucleotide_cyclase"/>
</dbReference>
<dbReference type="InterPro" id="IPR033479">
    <property type="entry name" value="dCache_1"/>
</dbReference>
<keyword evidence="3" id="KW-1003">Cell membrane</keyword>
<dbReference type="FunFam" id="3.30.70.1230:FF:000016">
    <property type="entry name" value="Adenylate/guanylate cyclase domain-containing protein"/>
    <property type="match status" value="1"/>
</dbReference>
<dbReference type="eggNOG" id="COG2114">
    <property type="taxonomic scope" value="Bacteria"/>
</dbReference>
<dbReference type="SUPFAM" id="SSF55073">
    <property type="entry name" value="Nucleotide cyclase"/>
    <property type="match status" value="1"/>
</dbReference>
<dbReference type="PROSITE" id="PS50125">
    <property type="entry name" value="GUANYLATE_CYCLASE_2"/>
    <property type="match status" value="1"/>
</dbReference>
<dbReference type="RefSeq" id="WP_038466569.1">
    <property type="nucleotide sequence ID" value="NZ_CP008941.1"/>
</dbReference>
<dbReference type="STRING" id="91604.ID47_11640"/>
<evidence type="ECO:0000256" key="3">
    <source>
        <dbReference type="ARBA" id="ARBA00022475"/>
    </source>
</evidence>
<evidence type="ECO:0000256" key="7">
    <source>
        <dbReference type="SAM" id="Phobius"/>
    </source>
</evidence>
<feature type="domain" description="Guanylate cyclase" evidence="8">
    <location>
        <begin position="484"/>
        <end position="616"/>
    </location>
</feature>
<dbReference type="GO" id="GO:0035556">
    <property type="term" value="P:intracellular signal transduction"/>
    <property type="evidence" value="ECO:0007669"/>
    <property type="project" value="InterPro"/>
</dbReference>
<dbReference type="Gene3D" id="6.10.340.10">
    <property type="match status" value="1"/>
</dbReference>
<proteinExistence type="inferred from homology"/>
<dbReference type="Gene3D" id="3.30.450.20">
    <property type="entry name" value="PAS domain"/>
    <property type="match status" value="1"/>
</dbReference>